<feature type="non-terminal residue" evidence="1">
    <location>
        <position position="1"/>
    </location>
</feature>
<accession>A0A699K948</accession>
<dbReference type="EMBL" id="BKCJ010495105">
    <property type="protein sequence ID" value="GFA82483.1"/>
    <property type="molecule type" value="Genomic_DNA"/>
</dbReference>
<comment type="caution">
    <text evidence="1">The sequence shown here is derived from an EMBL/GenBank/DDBJ whole genome shotgun (WGS) entry which is preliminary data.</text>
</comment>
<name>A0A699K948_TANCI</name>
<sequence>ALVTVFELFVIGGVDSGLRRVRTSTCGASRQYPTNTGKFPSLLALLNEGHDLFFGVGHTCWSLDTAASTSHPM</sequence>
<reference evidence="1" key="1">
    <citation type="journal article" date="2019" name="Sci. Rep.">
        <title>Draft genome of Tanacetum cinerariifolium, the natural source of mosquito coil.</title>
        <authorList>
            <person name="Yamashiro T."/>
            <person name="Shiraishi A."/>
            <person name="Satake H."/>
            <person name="Nakayama K."/>
        </authorList>
    </citation>
    <scope>NUCLEOTIDE SEQUENCE</scope>
</reference>
<proteinExistence type="predicted"/>
<dbReference type="AlphaFoldDB" id="A0A699K948"/>
<organism evidence="1">
    <name type="scientific">Tanacetum cinerariifolium</name>
    <name type="common">Dalmatian daisy</name>
    <name type="synonym">Chrysanthemum cinerariifolium</name>
    <dbReference type="NCBI Taxonomy" id="118510"/>
    <lineage>
        <taxon>Eukaryota</taxon>
        <taxon>Viridiplantae</taxon>
        <taxon>Streptophyta</taxon>
        <taxon>Embryophyta</taxon>
        <taxon>Tracheophyta</taxon>
        <taxon>Spermatophyta</taxon>
        <taxon>Magnoliopsida</taxon>
        <taxon>eudicotyledons</taxon>
        <taxon>Gunneridae</taxon>
        <taxon>Pentapetalae</taxon>
        <taxon>asterids</taxon>
        <taxon>campanulids</taxon>
        <taxon>Asterales</taxon>
        <taxon>Asteraceae</taxon>
        <taxon>Asteroideae</taxon>
        <taxon>Anthemideae</taxon>
        <taxon>Anthemidinae</taxon>
        <taxon>Tanacetum</taxon>
    </lineage>
</organism>
<protein>
    <submittedName>
        <fullName evidence="1">Uncharacterized protein</fullName>
    </submittedName>
</protein>
<evidence type="ECO:0000313" key="1">
    <source>
        <dbReference type="EMBL" id="GFA82483.1"/>
    </source>
</evidence>
<gene>
    <name evidence="1" type="ORF">Tci_654455</name>
</gene>